<dbReference type="InterPro" id="IPR030456">
    <property type="entry name" value="TF_fork_head_CS_2"/>
</dbReference>
<evidence type="ECO:0000256" key="7">
    <source>
        <dbReference type="SAM" id="MobiDB-lite"/>
    </source>
</evidence>
<reference evidence="9" key="1">
    <citation type="submission" date="2023-05" db="EMBL/GenBank/DDBJ databases">
        <authorList>
            <person name="Stuckert A."/>
        </authorList>
    </citation>
    <scope>NUCLEOTIDE SEQUENCE</scope>
</reference>
<keyword evidence="2" id="KW-0805">Transcription regulation</keyword>
<dbReference type="Pfam" id="PF00250">
    <property type="entry name" value="Forkhead"/>
    <property type="match status" value="1"/>
</dbReference>
<feature type="region of interest" description="Disordered" evidence="7">
    <location>
        <begin position="377"/>
        <end position="413"/>
    </location>
</feature>
<feature type="DNA-binding region" description="Fork-head" evidence="6">
    <location>
        <begin position="108"/>
        <end position="203"/>
    </location>
</feature>
<dbReference type="PANTHER" id="PTHR11829">
    <property type="entry name" value="FORKHEAD BOX PROTEIN"/>
    <property type="match status" value="1"/>
</dbReference>
<dbReference type="EMBL" id="CATNWA010002639">
    <property type="protein sequence ID" value="CAI9543411.1"/>
    <property type="molecule type" value="Genomic_DNA"/>
</dbReference>
<dbReference type="PROSITE" id="PS50039">
    <property type="entry name" value="FORK_HEAD_3"/>
    <property type="match status" value="1"/>
</dbReference>
<evidence type="ECO:0000313" key="9">
    <source>
        <dbReference type="EMBL" id="CAI9543411.1"/>
    </source>
</evidence>
<dbReference type="InterPro" id="IPR050211">
    <property type="entry name" value="FOX_domain-containing"/>
</dbReference>
<gene>
    <name evidence="9" type="ORF">SPARVUS_LOCUS2274769</name>
</gene>
<sequence>MNGDGFPRAAYMDKVCDQDTSTPSPLSSRGDELGSDGDFVANSPTPVLCPRDSEMDTDTGSLGGDEEEEEEEVRPGSERDEEGADGAVGCRTQSAEGGKAKTYTRRPKPPYSYIALIAMAIRDSATGRLTLAEINDYLMKKFPFFRGQYTGWRNSVRHNLSLNDCFVKVLRDPSRPWGKDNYWMLNPNSEYTFADGVFRRRRKRLNRVTKCLKDQELQGLPEHHQHHSLSPSAAANHGPVASSSMLVLPPSSPSSSSVHPSSSINQSTKDTSLGTKFSSSFAIDTILSKPFRKRETSELDTKSTSGKLMWPTGALLHSSASVPSYPFLSYSPSSALPHPSALFPLSHLSNGSSLHLQLYRYCMPEALLLLMDPRSEGQQLPAEPREDQQHSHRAPSLHPHLMAPPSSSKTYSEHLGNNEILCTMRSPGPYLPYRPETLLA</sequence>
<feature type="region of interest" description="Disordered" evidence="7">
    <location>
        <begin position="1"/>
        <end position="104"/>
    </location>
</feature>
<evidence type="ECO:0000256" key="1">
    <source>
        <dbReference type="ARBA" id="ARBA00004123"/>
    </source>
</evidence>
<dbReference type="InterPro" id="IPR001766">
    <property type="entry name" value="Fork_head_dom"/>
</dbReference>
<dbReference type="Proteomes" id="UP001162483">
    <property type="component" value="Unassembled WGS sequence"/>
</dbReference>
<name>A0ABN9B749_9NEOB</name>
<dbReference type="PRINTS" id="PR00053">
    <property type="entry name" value="FORKHEAD"/>
</dbReference>
<dbReference type="InterPro" id="IPR036390">
    <property type="entry name" value="WH_DNA-bd_sf"/>
</dbReference>
<keyword evidence="4" id="KW-0804">Transcription</keyword>
<dbReference type="PANTHER" id="PTHR11829:SF206">
    <property type="entry name" value="FORKHEAD BOX PROTEIN Q1"/>
    <property type="match status" value="1"/>
</dbReference>
<evidence type="ECO:0000256" key="6">
    <source>
        <dbReference type="PROSITE-ProRule" id="PRU00089"/>
    </source>
</evidence>
<evidence type="ECO:0000259" key="8">
    <source>
        <dbReference type="PROSITE" id="PS50039"/>
    </source>
</evidence>
<dbReference type="SMART" id="SM00339">
    <property type="entry name" value="FH"/>
    <property type="match status" value="1"/>
</dbReference>
<evidence type="ECO:0000256" key="3">
    <source>
        <dbReference type="ARBA" id="ARBA00023125"/>
    </source>
</evidence>
<accession>A0ABN9B749</accession>
<feature type="domain" description="Fork-head" evidence="8">
    <location>
        <begin position="108"/>
        <end position="203"/>
    </location>
</feature>
<feature type="compositionally biased region" description="Polar residues" evidence="7">
    <location>
        <begin position="18"/>
        <end position="27"/>
    </location>
</feature>
<evidence type="ECO:0000256" key="2">
    <source>
        <dbReference type="ARBA" id="ARBA00023015"/>
    </source>
</evidence>
<keyword evidence="3 6" id="KW-0238">DNA-binding</keyword>
<dbReference type="InterPro" id="IPR047518">
    <property type="entry name" value="FH_FOXQ1"/>
</dbReference>
<evidence type="ECO:0000313" key="10">
    <source>
        <dbReference type="Proteomes" id="UP001162483"/>
    </source>
</evidence>
<evidence type="ECO:0000256" key="4">
    <source>
        <dbReference type="ARBA" id="ARBA00023163"/>
    </source>
</evidence>
<feature type="compositionally biased region" description="Low complexity" evidence="7">
    <location>
        <begin position="242"/>
        <end position="263"/>
    </location>
</feature>
<comment type="subcellular location">
    <subcellularLocation>
        <location evidence="1 6">Nucleus</location>
    </subcellularLocation>
</comment>
<dbReference type="PROSITE" id="PS00658">
    <property type="entry name" value="FORK_HEAD_2"/>
    <property type="match status" value="1"/>
</dbReference>
<feature type="region of interest" description="Disordered" evidence="7">
    <location>
        <begin position="221"/>
        <end position="272"/>
    </location>
</feature>
<comment type="caution">
    <text evidence="9">The sequence shown here is derived from an EMBL/GenBank/DDBJ whole genome shotgun (WGS) entry which is preliminary data.</text>
</comment>
<dbReference type="Gene3D" id="1.10.10.10">
    <property type="entry name" value="Winged helix-like DNA-binding domain superfamily/Winged helix DNA-binding domain"/>
    <property type="match status" value="1"/>
</dbReference>
<keyword evidence="5 6" id="KW-0539">Nucleus</keyword>
<keyword evidence="10" id="KW-1185">Reference proteome</keyword>
<dbReference type="InterPro" id="IPR018122">
    <property type="entry name" value="TF_fork_head_CS_1"/>
</dbReference>
<evidence type="ECO:0000256" key="5">
    <source>
        <dbReference type="ARBA" id="ARBA00023242"/>
    </source>
</evidence>
<organism evidence="9 10">
    <name type="scientific">Staurois parvus</name>
    <dbReference type="NCBI Taxonomy" id="386267"/>
    <lineage>
        <taxon>Eukaryota</taxon>
        <taxon>Metazoa</taxon>
        <taxon>Chordata</taxon>
        <taxon>Craniata</taxon>
        <taxon>Vertebrata</taxon>
        <taxon>Euteleostomi</taxon>
        <taxon>Amphibia</taxon>
        <taxon>Batrachia</taxon>
        <taxon>Anura</taxon>
        <taxon>Neobatrachia</taxon>
        <taxon>Ranoidea</taxon>
        <taxon>Ranidae</taxon>
        <taxon>Staurois</taxon>
    </lineage>
</organism>
<dbReference type="InterPro" id="IPR036388">
    <property type="entry name" value="WH-like_DNA-bd_sf"/>
</dbReference>
<protein>
    <recommendedName>
        <fullName evidence="8">Fork-head domain-containing protein</fullName>
    </recommendedName>
</protein>
<proteinExistence type="predicted"/>
<dbReference type="SUPFAM" id="SSF46785">
    <property type="entry name" value="Winged helix' DNA-binding domain"/>
    <property type="match status" value="1"/>
</dbReference>
<dbReference type="PROSITE" id="PS00657">
    <property type="entry name" value="FORK_HEAD_1"/>
    <property type="match status" value="1"/>
</dbReference>
<dbReference type="CDD" id="cd20034">
    <property type="entry name" value="FH_FOXQ1-like"/>
    <property type="match status" value="1"/>
</dbReference>